<dbReference type="InterPro" id="IPR036390">
    <property type="entry name" value="WH_DNA-bd_sf"/>
</dbReference>
<dbReference type="SUPFAM" id="SSF46785">
    <property type="entry name" value="Winged helix' DNA-binding domain"/>
    <property type="match status" value="1"/>
</dbReference>
<organism evidence="5 6">
    <name type="scientific">Hoeflea phototrophica (strain DSM 17068 / NCIMB 14078 / DFL-43)</name>
    <dbReference type="NCBI Taxonomy" id="411684"/>
    <lineage>
        <taxon>Bacteria</taxon>
        <taxon>Pseudomonadati</taxon>
        <taxon>Pseudomonadota</taxon>
        <taxon>Alphaproteobacteria</taxon>
        <taxon>Hyphomicrobiales</taxon>
        <taxon>Rhizobiaceae</taxon>
        <taxon>Hoeflea</taxon>
    </lineage>
</organism>
<dbReference type="PRINTS" id="PR00598">
    <property type="entry name" value="HTHMARR"/>
</dbReference>
<dbReference type="InterPro" id="IPR039422">
    <property type="entry name" value="MarR/SlyA-like"/>
</dbReference>
<sequence>MFNHEDIVLHWVNRIGFLSRSELAARFRAAGHSISAEEWALLLMLWAKGPRTPGELAQETVKDRTTVTRLIDAMVRKDLVTRSEDLADRRRSIITLSRHGEDLKHLLIPIAQAFIAEAVAEIPVDDMETTLRTLRKITETLTARTGPDAPERS</sequence>
<dbReference type="PANTHER" id="PTHR33164">
    <property type="entry name" value="TRANSCRIPTIONAL REGULATOR, MARR FAMILY"/>
    <property type="match status" value="1"/>
</dbReference>
<name>A9CTY3_HOEPD</name>
<dbReference type="AlphaFoldDB" id="A9CTY3"/>
<dbReference type="SMART" id="SM00347">
    <property type="entry name" value="HTH_MARR"/>
    <property type="match status" value="1"/>
</dbReference>
<dbReference type="Gene3D" id="1.10.10.10">
    <property type="entry name" value="Winged helix-like DNA-binding domain superfamily/Winged helix DNA-binding domain"/>
    <property type="match status" value="1"/>
</dbReference>
<evidence type="ECO:0000259" key="4">
    <source>
        <dbReference type="PROSITE" id="PS50995"/>
    </source>
</evidence>
<evidence type="ECO:0000313" key="5">
    <source>
        <dbReference type="EMBL" id="EDQ35124.1"/>
    </source>
</evidence>
<dbReference type="OrthoDB" id="582199at2"/>
<evidence type="ECO:0000256" key="3">
    <source>
        <dbReference type="ARBA" id="ARBA00023163"/>
    </source>
</evidence>
<dbReference type="InterPro" id="IPR036388">
    <property type="entry name" value="WH-like_DNA-bd_sf"/>
</dbReference>
<gene>
    <name evidence="5" type="ORF">HPDFL43_18057</name>
</gene>
<protein>
    <submittedName>
        <fullName evidence="5">Transcriptional regulator</fullName>
    </submittedName>
</protein>
<dbReference type="Pfam" id="PF01047">
    <property type="entry name" value="MarR"/>
    <property type="match status" value="1"/>
</dbReference>
<dbReference type="HOGENOM" id="CLU_083287_18_6_5"/>
<dbReference type="EMBL" id="ABIA03000005">
    <property type="protein sequence ID" value="EDQ35124.1"/>
    <property type="molecule type" value="Genomic_DNA"/>
</dbReference>
<dbReference type="GO" id="GO:0003700">
    <property type="term" value="F:DNA-binding transcription factor activity"/>
    <property type="evidence" value="ECO:0007669"/>
    <property type="project" value="InterPro"/>
</dbReference>
<dbReference type="InterPro" id="IPR023187">
    <property type="entry name" value="Tscrpt_reg_MarR-type_CS"/>
</dbReference>
<feature type="domain" description="HTH marR-type" evidence="4">
    <location>
        <begin position="1"/>
        <end position="139"/>
    </location>
</feature>
<dbReference type="GO" id="GO:0006950">
    <property type="term" value="P:response to stress"/>
    <property type="evidence" value="ECO:0007669"/>
    <property type="project" value="TreeGrafter"/>
</dbReference>
<keyword evidence="2" id="KW-0238">DNA-binding</keyword>
<keyword evidence="3" id="KW-0804">Transcription</keyword>
<dbReference type="STRING" id="411684.HPDFL43_18057"/>
<dbReference type="PROSITE" id="PS01117">
    <property type="entry name" value="HTH_MARR_1"/>
    <property type="match status" value="1"/>
</dbReference>
<comment type="caution">
    <text evidence="5">The sequence shown here is derived from an EMBL/GenBank/DDBJ whole genome shotgun (WGS) entry which is preliminary data.</text>
</comment>
<dbReference type="eggNOG" id="COG1846">
    <property type="taxonomic scope" value="Bacteria"/>
</dbReference>
<dbReference type="Proteomes" id="UP000004291">
    <property type="component" value="Chromosome"/>
</dbReference>
<evidence type="ECO:0000256" key="2">
    <source>
        <dbReference type="ARBA" id="ARBA00023125"/>
    </source>
</evidence>
<reference evidence="5 6" key="1">
    <citation type="submission" date="2007-10" db="EMBL/GenBank/DDBJ databases">
        <authorList>
            <person name="Wagner-Dobler I."/>
            <person name="Ferriera S."/>
            <person name="Johnson J."/>
            <person name="Kravitz S."/>
            <person name="Beeson K."/>
            <person name="Sutton G."/>
            <person name="Rogers Y.-H."/>
            <person name="Friedman R."/>
            <person name="Frazier M."/>
            <person name="Venter J.C."/>
        </authorList>
    </citation>
    <scope>NUCLEOTIDE SEQUENCE [LARGE SCALE GENOMIC DNA]</scope>
    <source>
        <strain evidence="5 6">DFL-43</strain>
    </source>
</reference>
<accession>A9CTY3</accession>
<evidence type="ECO:0000313" key="6">
    <source>
        <dbReference type="Proteomes" id="UP000004291"/>
    </source>
</evidence>
<keyword evidence="1" id="KW-0805">Transcription regulation</keyword>
<dbReference type="PANTHER" id="PTHR33164:SF64">
    <property type="entry name" value="TRANSCRIPTIONAL REGULATOR SLYA"/>
    <property type="match status" value="1"/>
</dbReference>
<keyword evidence="6" id="KW-1185">Reference proteome</keyword>
<proteinExistence type="predicted"/>
<reference evidence="5 6" key="2">
    <citation type="submission" date="2012-06" db="EMBL/GenBank/DDBJ databases">
        <authorList>
            <person name="Fiebig A."/>
        </authorList>
    </citation>
    <scope>NUCLEOTIDE SEQUENCE [LARGE SCALE GENOMIC DNA]</scope>
    <source>
        <strain evidence="5 6">DFL-43</strain>
    </source>
</reference>
<dbReference type="PROSITE" id="PS50995">
    <property type="entry name" value="HTH_MARR_2"/>
    <property type="match status" value="1"/>
</dbReference>
<dbReference type="InterPro" id="IPR000835">
    <property type="entry name" value="HTH_MarR-typ"/>
</dbReference>
<evidence type="ECO:0000256" key="1">
    <source>
        <dbReference type="ARBA" id="ARBA00023015"/>
    </source>
</evidence>
<dbReference type="GO" id="GO:0003677">
    <property type="term" value="F:DNA binding"/>
    <property type="evidence" value="ECO:0007669"/>
    <property type="project" value="UniProtKB-KW"/>
</dbReference>
<dbReference type="RefSeq" id="WP_007199355.1">
    <property type="nucleotide sequence ID" value="NZ_CM002917.1"/>
</dbReference>